<dbReference type="InterPro" id="IPR002686">
    <property type="entry name" value="Transposase_17"/>
</dbReference>
<gene>
    <name evidence="2" type="ORF">L3049_15670</name>
</gene>
<accession>A0ABT5VVK9</accession>
<evidence type="ECO:0000313" key="3">
    <source>
        <dbReference type="Proteomes" id="UP001528920"/>
    </source>
</evidence>
<dbReference type="RefSeq" id="WP_275110765.1">
    <property type="nucleotide sequence ID" value="NZ_JAKJSC010000004.1"/>
</dbReference>
<evidence type="ECO:0000259" key="1">
    <source>
        <dbReference type="SMART" id="SM01321"/>
    </source>
</evidence>
<protein>
    <recommendedName>
        <fullName evidence="1">Transposase IS200-like domain-containing protein</fullName>
    </recommendedName>
</protein>
<name>A0ABT5VVK9_9BACT</name>
<evidence type="ECO:0000313" key="2">
    <source>
        <dbReference type="EMBL" id="MDE5419435.1"/>
    </source>
</evidence>
<reference evidence="2 3" key="1">
    <citation type="submission" date="2022-01" db="EMBL/GenBank/DDBJ databases">
        <title>Labilibaculum sp. nov, a marine bacterium isolated from Antarctica.</title>
        <authorList>
            <person name="Dai W."/>
        </authorList>
    </citation>
    <scope>NUCLEOTIDE SEQUENCE [LARGE SCALE GENOMIC DNA]</scope>
    <source>
        <strain evidence="2 3">DW002</strain>
    </source>
</reference>
<proteinExistence type="predicted"/>
<dbReference type="Proteomes" id="UP001528920">
    <property type="component" value="Unassembled WGS sequence"/>
</dbReference>
<dbReference type="SUPFAM" id="SSF143422">
    <property type="entry name" value="Transposase IS200-like"/>
    <property type="match status" value="1"/>
</dbReference>
<organism evidence="2 3">
    <name type="scientific">Paralabilibaculum antarcticum</name>
    <dbReference type="NCBI Taxonomy" id="2912572"/>
    <lineage>
        <taxon>Bacteria</taxon>
        <taxon>Pseudomonadati</taxon>
        <taxon>Bacteroidota</taxon>
        <taxon>Bacteroidia</taxon>
        <taxon>Marinilabiliales</taxon>
        <taxon>Marinifilaceae</taxon>
        <taxon>Paralabilibaculum</taxon>
    </lineage>
</organism>
<keyword evidence="3" id="KW-1185">Reference proteome</keyword>
<dbReference type="SMART" id="SM01321">
    <property type="entry name" value="Y1_Tnp"/>
    <property type="match status" value="1"/>
</dbReference>
<dbReference type="InterPro" id="IPR036515">
    <property type="entry name" value="Transposase_17_sf"/>
</dbReference>
<dbReference type="EMBL" id="JAKJSC010000004">
    <property type="protein sequence ID" value="MDE5419435.1"/>
    <property type="molecule type" value="Genomic_DNA"/>
</dbReference>
<dbReference type="Gene3D" id="3.30.70.1290">
    <property type="entry name" value="Transposase IS200-like"/>
    <property type="match status" value="1"/>
</dbReference>
<sequence>MSDKFQGKYRIKSARLQNWDYSNNGLYFVTICTANRELYFGDIVNGEMQLSEIGRLANKFWKEIPNHFPFVELDEFVIMPNHVHGIIIINKPNDGGYNDKRNVETPNLGVSTITMASEKWNPGSLGVIINQYKRICTINARKIHTNFAWQSRFHDHIIRNDESLQRIRDYIINNALRWRDDKFCDE</sequence>
<comment type="caution">
    <text evidence="2">The sequence shown here is derived from an EMBL/GenBank/DDBJ whole genome shotgun (WGS) entry which is preliminary data.</text>
</comment>
<dbReference type="PANTHER" id="PTHR36966">
    <property type="entry name" value="REP-ASSOCIATED TYROSINE TRANSPOSASE"/>
    <property type="match status" value="1"/>
</dbReference>
<feature type="domain" description="Transposase IS200-like" evidence="1">
    <location>
        <begin position="22"/>
        <end position="174"/>
    </location>
</feature>
<dbReference type="InterPro" id="IPR052715">
    <property type="entry name" value="RAYT_transposase"/>
</dbReference>
<dbReference type="PANTHER" id="PTHR36966:SF1">
    <property type="entry name" value="REP-ASSOCIATED TYROSINE TRANSPOSASE"/>
    <property type="match status" value="1"/>
</dbReference>